<dbReference type="PANTHER" id="PTHR12905:SF0">
    <property type="entry name" value="CALCINEURIN-LIKE PHOSPHOESTERASE DOMAIN-CONTAINING PROTEIN"/>
    <property type="match status" value="1"/>
</dbReference>
<organism>
    <name type="scientific">Serpula lacrymans var. lacrymans (strain S7.9)</name>
    <name type="common">Dry rot fungus</name>
    <dbReference type="NCBI Taxonomy" id="578457"/>
    <lineage>
        <taxon>Eukaryota</taxon>
        <taxon>Fungi</taxon>
        <taxon>Dikarya</taxon>
        <taxon>Basidiomycota</taxon>
        <taxon>Agaricomycotina</taxon>
        <taxon>Agaricomycetes</taxon>
        <taxon>Agaricomycetidae</taxon>
        <taxon>Boletales</taxon>
        <taxon>Coniophorineae</taxon>
        <taxon>Serpulaceae</taxon>
        <taxon>Serpula</taxon>
    </lineage>
</organism>
<sequence>MSPFQSWFSNIMNFKSDSSPEAGQSAHDPVAPNEVQYPSESLKSESEDTIVHISYDPLNPPPHPGANWTRFICISDTHSSTFNIPHGDVLLHSGDLSKMGREDQIKITVEWLRAQPHPVKIIIAGNHDLPLHQEWYKSAYRMFHGTKKESCSRIRSLVDSKLNRKHGLVYLQDESHTFQAKEGGRTWSIYGSPWQPYYGGWAFNYMPGDEADALVSKIPEVDILLTHGPPHMLLDEALSGGHVGCSSLSTHLSRMAKPPRLHVFGHIHEGHGALMHSWSPSDSEPSAGRHPSRSTITVNAANYPMGPKARLPNNTSVPCGGLGFQPVIVDFLDVTEA</sequence>
<dbReference type="EMBL" id="GL945434">
    <property type="protein sequence ID" value="EGO24653.1"/>
    <property type="molecule type" value="Genomic_DNA"/>
</dbReference>
<evidence type="ECO:0000259" key="2">
    <source>
        <dbReference type="Pfam" id="PF00149"/>
    </source>
</evidence>
<feature type="region of interest" description="Disordered" evidence="1">
    <location>
        <begin position="18"/>
        <end position="43"/>
    </location>
</feature>
<dbReference type="GO" id="GO:0016787">
    <property type="term" value="F:hydrolase activity"/>
    <property type="evidence" value="ECO:0007669"/>
    <property type="project" value="InterPro"/>
</dbReference>
<name>F8NXI1_SERL9</name>
<dbReference type="CDD" id="cd07379">
    <property type="entry name" value="MPP_239FB"/>
    <property type="match status" value="1"/>
</dbReference>
<reference evidence="3" key="1">
    <citation type="submission" date="2011-04" db="EMBL/GenBank/DDBJ databases">
        <title>Evolution of plant cell wall degrading machinery underlies the functional diversity of forest fungi.</title>
        <authorList>
            <consortium name="US DOE Joint Genome Institute (JGI-PGF)"/>
            <person name="Eastwood D.C."/>
            <person name="Floudas D."/>
            <person name="Binder M."/>
            <person name="Majcherczyk A."/>
            <person name="Schneider P."/>
            <person name="Aerts A."/>
            <person name="Asiegbu F.O."/>
            <person name="Baker S.E."/>
            <person name="Barry K."/>
            <person name="Bendiksby M."/>
            <person name="Blumentritt M."/>
            <person name="Coutinho P.M."/>
            <person name="Cullen D."/>
            <person name="Cullen D."/>
            <person name="Gathman A."/>
            <person name="Goodell B."/>
            <person name="Henrissat B."/>
            <person name="Ihrmark K."/>
            <person name="Kauserud H."/>
            <person name="Kohler A."/>
            <person name="LaButti K."/>
            <person name="Lapidus A."/>
            <person name="Lavin J.L."/>
            <person name="Lee Y.-H."/>
            <person name="Lindquist E."/>
            <person name="Lilly W."/>
            <person name="Lucas S."/>
            <person name="Morin E."/>
            <person name="Murat C."/>
            <person name="Oguiza J.A."/>
            <person name="Park J."/>
            <person name="Pisabarro A.G."/>
            <person name="Riley R."/>
            <person name="Rosling A."/>
            <person name="Salamov A."/>
            <person name="Schmidt O."/>
            <person name="Schmutz J."/>
            <person name="Skrede I."/>
            <person name="Stenlid J."/>
            <person name="Wiebenga A."/>
            <person name="Xie X."/>
            <person name="Kues U."/>
            <person name="Hibbett D.S."/>
            <person name="Hoffmeister D."/>
            <person name="Hogberg N."/>
            <person name="Martin F."/>
            <person name="Grigoriev I.V."/>
            <person name="Watkinson S.C."/>
        </authorList>
    </citation>
    <scope>NUCLEOTIDE SEQUENCE</scope>
    <source>
        <strain evidence="3">S7.9</strain>
    </source>
</reference>
<proteinExistence type="predicted"/>
<evidence type="ECO:0000256" key="1">
    <source>
        <dbReference type="SAM" id="MobiDB-lite"/>
    </source>
</evidence>
<dbReference type="RefSeq" id="XP_007318672.1">
    <property type="nucleotide sequence ID" value="XM_007318610.1"/>
</dbReference>
<dbReference type="Pfam" id="PF00149">
    <property type="entry name" value="Metallophos"/>
    <property type="match status" value="1"/>
</dbReference>
<dbReference type="InterPro" id="IPR051693">
    <property type="entry name" value="UPF0046_metallophosphoest"/>
</dbReference>
<dbReference type="HOGENOM" id="CLU_041441_4_0_1"/>
<feature type="domain" description="Calcineurin-like phosphoesterase" evidence="2">
    <location>
        <begin position="71"/>
        <end position="269"/>
    </location>
</feature>
<dbReference type="KEGG" id="sla:SERLADRAFT_468278"/>
<gene>
    <name evidence="3" type="ORF">SERLADRAFT_468278</name>
</gene>
<dbReference type="SUPFAM" id="SSF56300">
    <property type="entry name" value="Metallo-dependent phosphatases"/>
    <property type="match status" value="1"/>
</dbReference>
<evidence type="ECO:0000313" key="3">
    <source>
        <dbReference type="EMBL" id="EGO24653.1"/>
    </source>
</evidence>
<accession>F8NXI1</accession>
<dbReference type="InterPro" id="IPR004843">
    <property type="entry name" value="Calcineurin-like_PHP"/>
</dbReference>
<dbReference type="GeneID" id="18819386"/>
<dbReference type="InterPro" id="IPR029052">
    <property type="entry name" value="Metallo-depent_PP-like"/>
</dbReference>
<dbReference type="AlphaFoldDB" id="F8NXI1"/>
<dbReference type="Proteomes" id="UP000008064">
    <property type="component" value="Unassembled WGS sequence"/>
</dbReference>
<dbReference type="PANTHER" id="PTHR12905">
    <property type="entry name" value="METALLOPHOSPHOESTERASE"/>
    <property type="match status" value="1"/>
</dbReference>
<protein>
    <recommendedName>
        <fullName evidence="2">Calcineurin-like phosphoesterase domain-containing protein</fullName>
    </recommendedName>
</protein>
<dbReference type="Gene3D" id="3.60.21.10">
    <property type="match status" value="1"/>
</dbReference>
<dbReference type="OrthoDB" id="630188at2759"/>